<dbReference type="PIRSF" id="PIRSF036773">
    <property type="entry name" value="HIRIP5"/>
    <property type="match status" value="1"/>
</dbReference>
<comment type="similarity">
    <text evidence="1">Belongs to the NifU family.</text>
</comment>
<dbReference type="GO" id="GO:0016226">
    <property type="term" value="P:iron-sulfur cluster assembly"/>
    <property type="evidence" value="ECO:0007669"/>
    <property type="project" value="InterPro"/>
</dbReference>
<dbReference type="SUPFAM" id="SSF117916">
    <property type="entry name" value="Fe-S cluster assembly (FSCA) domain-like"/>
    <property type="match status" value="1"/>
</dbReference>
<evidence type="ECO:0000313" key="3">
    <source>
        <dbReference type="EMBL" id="MCA6078242.1"/>
    </source>
</evidence>
<dbReference type="InterPro" id="IPR035433">
    <property type="entry name" value="NFU1-like"/>
</dbReference>
<dbReference type="SMART" id="SM00932">
    <property type="entry name" value="Nfu_N"/>
    <property type="match status" value="1"/>
</dbReference>
<dbReference type="PANTHER" id="PTHR11178:SF1">
    <property type="entry name" value="NFU1 IRON-SULFUR CLUSTER SCAFFOLD HOMOLOG, MITOCHONDRIAL"/>
    <property type="match status" value="1"/>
</dbReference>
<dbReference type="Pfam" id="PF01106">
    <property type="entry name" value="NifU"/>
    <property type="match status" value="1"/>
</dbReference>
<dbReference type="Gene3D" id="3.30.1370.70">
    <property type="entry name" value="Scaffold protein Nfu/NifU, N-terminal domain"/>
    <property type="match status" value="1"/>
</dbReference>
<organism evidence="3 4">
    <name type="scientific">Fulvivirga sedimenti</name>
    <dbReference type="NCBI Taxonomy" id="2879465"/>
    <lineage>
        <taxon>Bacteria</taxon>
        <taxon>Pseudomonadati</taxon>
        <taxon>Bacteroidota</taxon>
        <taxon>Cytophagia</taxon>
        <taxon>Cytophagales</taxon>
        <taxon>Fulvivirgaceae</taxon>
        <taxon>Fulvivirga</taxon>
    </lineage>
</organism>
<dbReference type="RefSeq" id="WP_225699096.1">
    <property type="nucleotide sequence ID" value="NZ_JAIXNE010000005.1"/>
</dbReference>
<comment type="caution">
    <text evidence="3">The sequence shown here is derived from an EMBL/GenBank/DDBJ whole genome shotgun (WGS) entry which is preliminary data.</text>
</comment>
<proteinExistence type="inferred from homology"/>
<dbReference type="GO" id="GO:0005506">
    <property type="term" value="F:iron ion binding"/>
    <property type="evidence" value="ECO:0007669"/>
    <property type="project" value="InterPro"/>
</dbReference>
<dbReference type="InterPro" id="IPR001075">
    <property type="entry name" value="NIF_FeS_clus_asmbl_NifU_C"/>
</dbReference>
<dbReference type="InterPro" id="IPR034904">
    <property type="entry name" value="FSCA_dom_sf"/>
</dbReference>
<dbReference type="InterPro" id="IPR014824">
    <property type="entry name" value="Nfu/NifU_N"/>
</dbReference>
<accession>A0A9X1L1H8</accession>
<protein>
    <submittedName>
        <fullName evidence="3">NifU family protein</fullName>
    </submittedName>
</protein>
<evidence type="ECO:0000259" key="2">
    <source>
        <dbReference type="SMART" id="SM00932"/>
    </source>
</evidence>
<feature type="domain" description="Scaffold protein Nfu/NifU N-terminal" evidence="2">
    <location>
        <begin position="12"/>
        <end position="99"/>
    </location>
</feature>
<evidence type="ECO:0000313" key="4">
    <source>
        <dbReference type="Proteomes" id="UP001139409"/>
    </source>
</evidence>
<sequence length="193" mass="21861">MSQTTAKRPVNIYMEANPNPHSMKFVANFMLVPEGTSYDFPDAESADKAMLAQQLFKLPYIRRVFFMNNFITVTKEENIDWVEIREEIKNIIIKYLESGNDLIEKPEVQEIYDESDSETVKKIKTILDEYIKPAVEQDGGAITFHSFQDGNVRVLLQGSCSGCPSSTVTLKAGIENLLKRMVPEVEMVEAIDG</sequence>
<keyword evidence="4" id="KW-1185">Reference proteome</keyword>
<gene>
    <name evidence="3" type="ORF">LDX50_25445</name>
</gene>
<dbReference type="EMBL" id="JAIXNE010000005">
    <property type="protein sequence ID" value="MCA6078242.1"/>
    <property type="molecule type" value="Genomic_DNA"/>
</dbReference>
<name>A0A9X1L1H8_9BACT</name>
<reference evidence="3" key="1">
    <citation type="submission" date="2021-09" db="EMBL/GenBank/DDBJ databases">
        <title>Fulvivirga sp. isolated from coastal sediment.</title>
        <authorList>
            <person name="Yu H."/>
        </authorList>
    </citation>
    <scope>NUCLEOTIDE SEQUENCE</scope>
    <source>
        <strain evidence="3">1062</strain>
    </source>
</reference>
<dbReference type="Pfam" id="PF08712">
    <property type="entry name" value="Nfu_N"/>
    <property type="match status" value="1"/>
</dbReference>
<dbReference type="InterPro" id="IPR036498">
    <property type="entry name" value="Nfu/NifU_N_sf"/>
</dbReference>
<dbReference type="PANTHER" id="PTHR11178">
    <property type="entry name" value="IRON-SULFUR CLUSTER SCAFFOLD PROTEIN NFU-RELATED"/>
    <property type="match status" value="1"/>
</dbReference>
<dbReference type="Proteomes" id="UP001139409">
    <property type="component" value="Unassembled WGS sequence"/>
</dbReference>
<evidence type="ECO:0000256" key="1">
    <source>
        <dbReference type="ARBA" id="ARBA00006420"/>
    </source>
</evidence>
<dbReference type="Gene3D" id="3.30.300.130">
    <property type="entry name" value="Fe-S cluster assembly (FSCA)"/>
    <property type="match status" value="1"/>
</dbReference>
<dbReference type="SUPFAM" id="SSF110836">
    <property type="entry name" value="Hypothetical protein SAV1430"/>
    <property type="match status" value="1"/>
</dbReference>
<dbReference type="GO" id="GO:0051536">
    <property type="term" value="F:iron-sulfur cluster binding"/>
    <property type="evidence" value="ECO:0007669"/>
    <property type="project" value="InterPro"/>
</dbReference>
<dbReference type="AlphaFoldDB" id="A0A9X1L1H8"/>